<feature type="transmembrane region" description="Helical" evidence="7">
    <location>
        <begin position="88"/>
        <end position="109"/>
    </location>
</feature>
<feature type="transmembrane region" description="Helical" evidence="7">
    <location>
        <begin position="311"/>
        <end position="335"/>
    </location>
</feature>
<evidence type="ECO:0000256" key="5">
    <source>
        <dbReference type="ARBA" id="ARBA00022989"/>
    </source>
</evidence>
<dbReference type="Proteomes" id="UP000810292">
    <property type="component" value="Unassembled WGS sequence"/>
</dbReference>
<feature type="transmembrane region" description="Helical" evidence="7">
    <location>
        <begin position="159"/>
        <end position="182"/>
    </location>
</feature>
<dbReference type="NCBIfam" id="TIGR00797">
    <property type="entry name" value="matE"/>
    <property type="match status" value="1"/>
</dbReference>
<feature type="transmembrane region" description="Helical" evidence="7">
    <location>
        <begin position="43"/>
        <end position="68"/>
    </location>
</feature>
<feature type="transmembrane region" description="Helical" evidence="7">
    <location>
        <begin position="277"/>
        <end position="299"/>
    </location>
</feature>
<keyword evidence="5 7" id="KW-1133">Transmembrane helix</keyword>
<reference evidence="8" key="2">
    <citation type="journal article" date="2021" name="PeerJ">
        <title>Extensive microbial diversity within the chicken gut microbiome revealed by metagenomics and culture.</title>
        <authorList>
            <person name="Gilroy R."/>
            <person name="Ravi A."/>
            <person name="Getino M."/>
            <person name="Pursley I."/>
            <person name="Horton D.L."/>
            <person name="Alikhan N.F."/>
            <person name="Baker D."/>
            <person name="Gharbi K."/>
            <person name="Hall N."/>
            <person name="Watson M."/>
            <person name="Adriaenssens E.M."/>
            <person name="Foster-Nyarko E."/>
            <person name="Jarju S."/>
            <person name="Secka A."/>
            <person name="Antonio M."/>
            <person name="Oren A."/>
            <person name="Chaudhuri R.R."/>
            <person name="La Ragione R."/>
            <person name="Hildebrand F."/>
            <person name="Pallen M.J."/>
        </authorList>
    </citation>
    <scope>NUCLEOTIDE SEQUENCE</scope>
    <source>
        <strain evidence="8">14700</strain>
    </source>
</reference>
<accession>A0A9D9NCW8</accession>
<dbReference type="CDD" id="cd13138">
    <property type="entry name" value="MATE_yoeA_like"/>
    <property type="match status" value="1"/>
</dbReference>
<organism evidence="8 9">
    <name type="scientific">Candidatus Ornithospirochaeta stercoravium</name>
    <dbReference type="NCBI Taxonomy" id="2840897"/>
    <lineage>
        <taxon>Bacteria</taxon>
        <taxon>Pseudomonadati</taxon>
        <taxon>Spirochaetota</taxon>
        <taxon>Spirochaetia</taxon>
        <taxon>Spirochaetales</taxon>
        <taxon>Spirochaetaceae</taxon>
        <taxon>Spirochaetaceae incertae sedis</taxon>
        <taxon>Candidatus Ornithospirochaeta</taxon>
    </lineage>
</organism>
<evidence type="ECO:0000256" key="3">
    <source>
        <dbReference type="ARBA" id="ARBA00022475"/>
    </source>
</evidence>
<feature type="transmembrane region" description="Helical" evidence="7">
    <location>
        <begin position="228"/>
        <end position="257"/>
    </location>
</feature>
<dbReference type="EMBL" id="JADIMF010000025">
    <property type="protein sequence ID" value="MBO8468500.1"/>
    <property type="molecule type" value="Genomic_DNA"/>
</dbReference>
<feature type="transmembrane region" description="Helical" evidence="7">
    <location>
        <begin position="129"/>
        <end position="147"/>
    </location>
</feature>
<keyword evidence="4 7" id="KW-0812">Transmembrane</keyword>
<comment type="caution">
    <text evidence="8">The sequence shown here is derived from an EMBL/GenBank/DDBJ whole genome shotgun (WGS) entry which is preliminary data.</text>
</comment>
<evidence type="ECO:0000256" key="2">
    <source>
        <dbReference type="ARBA" id="ARBA00022448"/>
    </source>
</evidence>
<proteinExistence type="predicted"/>
<dbReference type="InterPro" id="IPR002528">
    <property type="entry name" value="MATE_fam"/>
</dbReference>
<dbReference type="GO" id="GO:0015297">
    <property type="term" value="F:antiporter activity"/>
    <property type="evidence" value="ECO:0007669"/>
    <property type="project" value="InterPro"/>
</dbReference>
<keyword evidence="3" id="KW-1003">Cell membrane</keyword>
<feature type="transmembrane region" description="Helical" evidence="7">
    <location>
        <begin position="188"/>
        <end position="208"/>
    </location>
</feature>
<evidence type="ECO:0000256" key="4">
    <source>
        <dbReference type="ARBA" id="ARBA00022692"/>
    </source>
</evidence>
<dbReference type="GO" id="GO:0042910">
    <property type="term" value="F:xenobiotic transmembrane transporter activity"/>
    <property type="evidence" value="ECO:0007669"/>
    <property type="project" value="InterPro"/>
</dbReference>
<evidence type="ECO:0000256" key="7">
    <source>
        <dbReference type="SAM" id="Phobius"/>
    </source>
</evidence>
<dbReference type="PIRSF" id="PIRSF006603">
    <property type="entry name" value="DinF"/>
    <property type="match status" value="1"/>
</dbReference>
<sequence>MTKGNTLRLLLSFSIPLFIGNLFQQLYSMVDTIVVGRFVGVDALAAVGSTGGFSFMVVGFAQGLTAGFSVIVSQRFGAKDNAMMRKTYAMSILSSAVVSVFIAVMFALLSMPLLRLIDTPENIIGMANSYILIIYLGIGTAIYYNLFSSILRAVGDGRSPVYFLLISSALNIVLDLFFVIVIPLGCAGVAIATIIAQGISAVISFFYIKKRFPMFRFQKEDWKLDIPLCIRLMKIGIPGAVQFSVCAIGVIIVQAAINGFGSDTVAAYSVGGKIENVITQFFPAVGMAISTFAGQNLGAGNLERIRKGFRTSFAIMAVGAVIALGVAMVAAVPFSHIFMDKNTTSPAIIEQAVEYVHTIAWFFIPLGMIFIFRTGCQGLGSGAIPMISSIAELVMRAIAAFTLPLAFGYRGICFASPVAWCGAGFILPFCYLFLMRKITRNMEKSRNR</sequence>
<feature type="transmembrane region" description="Helical" evidence="7">
    <location>
        <begin position="7"/>
        <end position="23"/>
    </location>
</feature>
<evidence type="ECO:0000313" key="8">
    <source>
        <dbReference type="EMBL" id="MBO8468500.1"/>
    </source>
</evidence>
<evidence type="ECO:0000313" key="9">
    <source>
        <dbReference type="Proteomes" id="UP000810292"/>
    </source>
</evidence>
<protein>
    <submittedName>
        <fullName evidence="8">MATE family efflux transporter</fullName>
    </submittedName>
</protein>
<dbReference type="PANTHER" id="PTHR43549">
    <property type="entry name" value="MULTIDRUG RESISTANCE PROTEIN YPNP-RELATED"/>
    <property type="match status" value="1"/>
</dbReference>
<dbReference type="AlphaFoldDB" id="A0A9D9NCW8"/>
<dbReference type="PANTHER" id="PTHR43549:SF3">
    <property type="entry name" value="MULTIDRUG RESISTANCE PROTEIN YPNP-RELATED"/>
    <property type="match status" value="1"/>
</dbReference>
<keyword evidence="6 7" id="KW-0472">Membrane</keyword>
<evidence type="ECO:0000256" key="1">
    <source>
        <dbReference type="ARBA" id="ARBA00004651"/>
    </source>
</evidence>
<reference evidence="8" key="1">
    <citation type="submission" date="2020-10" db="EMBL/GenBank/DDBJ databases">
        <authorList>
            <person name="Gilroy R."/>
        </authorList>
    </citation>
    <scope>NUCLEOTIDE SEQUENCE</scope>
    <source>
        <strain evidence="8">14700</strain>
    </source>
</reference>
<evidence type="ECO:0000256" key="6">
    <source>
        <dbReference type="ARBA" id="ARBA00023136"/>
    </source>
</evidence>
<feature type="transmembrane region" description="Helical" evidence="7">
    <location>
        <begin position="355"/>
        <end position="372"/>
    </location>
</feature>
<feature type="transmembrane region" description="Helical" evidence="7">
    <location>
        <begin position="417"/>
        <end position="434"/>
    </location>
</feature>
<keyword evidence="2" id="KW-0813">Transport</keyword>
<dbReference type="InterPro" id="IPR048279">
    <property type="entry name" value="MdtK-like"/>
</dbReference>
<dbReference type="Pfam" id="PF01554">
    <property type="entry name" value="MatE"/>
    <property type="match status" value="2"/>
</dbReference>
<comment type="subcellular location">
    <subcellularLocation>
        <location evidence="1">Cell membrane</location>
        <topology evidence="1">Multi-pass membrane protein</topology>
    </subcellularLocation>
</comment>
<dbReference type="InterPro" id="IPR052031">
    <property type="entry name" value="Membrane_Transporter-Flippase"/>
</dbReference>
<gene>
    <name evidence="8" type="ORF">IAA72_01785</name>
</gene>
<name>A0A9D9NCW8_9SPIO</name>
<dbReference type="GO" id="GO:0005886">
    <property type="term" value="C:plasma membrane"/>
    <property type="evidence" value="ECO:0007669"/>
    <property type="project" value="UniProtKB-SubCell"/>
</dbReference>